<dbReference type="Proteomes" id="UP001558613">
    <property type="component" value="Unassembled WGS sequence"/>
</dbReference>
<comment type="caution">
    <text evidence="3">The sequence shown here is derived from an EMBL/GenBank/DDBJ whole genome shotgun (WGS) entry which is preliminary data.</text>
</comment>
<keyword evidence="2" id="KW-1133">Transmembrane helix</keyword>
<keyword evidence="2" id="KW-0472">Membrane</keyword>
<gene>
    <name evidence="3" type="ORF">QQF64_019818</name>
</gene>
<feature type="region of interest" description="Disordered" evidence="1">
    <location>
        <begin position="237"/>
        <end position="259"/>
    </location>
</feature>
<protein>
    <submittedName>
        <fullName evidence="3">Uncharacterized protein</fullName>
    </submittedName>
</protein>
<feature type="transmembrane region" description="Helical" evidence="2">
    <location>
        <begin position="206"/>
        <end position="228"/>
    </location>
</feature>
<keyword evidence="4" id="KW-1185">Reference proteome</keyword>
<sequence>MSGTFICGQRSLCFLGGSFRDTSEYLAAQVEANNPSTPFLLSMWGHLTFDPRCQSTIPPLCSRVSEITHDCGRAPGTLFAFPPCSFYNGRKKWPVVILELGWREVTDRRHKPKPGHLFSVFNTSPVLSIQQAEGREPHLLSPVVNPGTLTSLAHIRVCLSAFSPEAPVASAKRPARRPFVSSLWGRGSPARSEVICDMMPAGHLPILLSLSALLLSPLLTGSLALYGFRDALGKQNKESSEVKRGECERGMKAEVKPPPAAFKPKIGVIQALPER</sequence>
<evidence type="ECO:0000313" key="3">
    <source>
        <dbReference type="EMBL" id="KAL1252022.1"/>
    </source>
</evidence>
<proteinExistence type="predicted"/>
<feature type="compositionally biased region" description="Basic and acidic residues" evidence="1">
    <location>
        <begin position="237"/>
        <end position="255"/>
    </location>
</feature>
<evidence type="ECO:0000256" key="1">
    <source>
        <dbReference type="SAM" id="MobiDB-lite"/>
    </source>
</evidence>
<evidence type="ECO:0000256" key="2">
    <source>
        <dbReference type="SAM" id="Phobius"/>
    </source>
</evidence>
<organism evidence="3 4">
    <name type="scientific">Cirrhinus molitorella</name>
    <name type="common">mud carp</name>
    <dbReference type="NCBI Taxonomy" id="172907"/>
    <lineage>
        <taxon>Eukaryota</taxon>
        <taxon>Metazoa</taxon>
        <taxon>Chordata</taxon>
        <taxon>Craniata</taxon>
        <taxon>Vertebrata</taxon>
        <taxon>Euteleostomi</taxon>
        <taxon>Actinopterygii</taxon>
        <taxon>Neopterygii</taxon>
        <taxon>Teleostei</taxon>
        <taxon>Ostariophysi</taxon>
        <taxon>Cypriniformes</taxon>
        <taxon>Cyprinidae</taxon>
        <taxon>Labeoninae</taxon>
        <taxon>Labeonini</taxon>
        <taxon>Cirrhinus</taxon>
    </lineage>
</organism>
<accession>A0ABR3LGJ1</accession>
<dbReference type="EMBL" id="JAYMGO010000022">
    <property type="protein sequence ID" value="KAL1252022.1"/>
    <property type="molecule type" value="Genomic_DNA"/>
</dbReference>
<evidence type="ECO:0000313" key="4">
    <source>
        <dbReference type="Proteomes" id="UP001558613"/>
    </source>
</evidence>
<name>A0ABR3LGJ1_9TELE</name>
<reference evidence="3 4" key="1">
    <citation type="submission" date="2023-09" db="EMBL/GenBank/DDBJ databases">
        <authorList>
            <person name="Wang M."/>
        </authorList>
    </citation>
    <scope>NUCLEOTIDE SEQUENCE [LARGE SCALE GENOMIC DNA]</scope>
    <source>
        <strain evidence="3">GT-2023</strain>
        <tissue evidence="3">Liver</tissue>
    </source>
</reference>
<keyword evidence="2" id="KW-0812">Transmembrane</keyword>